<dbReference type="Gene3D" id="1.20.950.20">
    <property type="entry name" value="Transmembrane di-heme cytochromes, Chain C"/>
    <property type="match status" value="1"/>
</dbReference>
<feature type="transmembrane region" description="Helical" evidence="1">
    <location>
        <begin position="117"/>
        <end position="136"/>
    </location>
</feature>
<feature type="transmembrane region" description="Helical" evidence="1">
    <location>
        <begin position="6"/>
        <end position="26"/>
    </location>
</feature>
<feature type="transmembrane region" description="Helical" evidence="1">
    <location>
        <begin position="73"/>
        <end position="97"/>
    </location>
</feature>
<dbReference type="STRING" id="596151.DesfrDRAFT_1085"/>
<evidence type="ECO:0000256" key="1">
    <source>
        <dbReference type="SAM" id="Phobius"/>
    </source>
</evidence>
<organism evidence="2 3">
    <name type="scientific">Solidesulfovibrio fructosivorans JJ]</name>
    <dbReference type="NCBI Taxonomy" id="596151"/>
    <lineage>
        <taxon>Bacteria</taxon>
        <taxon>Pseudomonadati</taxon>
        <taxon>Thermodesulfobacteriota</taxon>
        <taxon>Desulfovibrionia</taxon>
        <taxon>Desulfovibrionales</taxon>
        <taxon>Desulfovibrionaceae</taxon>
        <taxon>Solidesulfovibrio</taxon>
    </lineage>
</organism>
<dbReference type="InterPro" id="IPR054903">
    <property type="entry name" value="sulf_resp_HmcE"/>
</dbReference>
<dbReference type="InterPro" id="IPR036197">
    <property type="entry name" value="NarG-like_sf"/>
</dbReference>
<keyword evidence="1" id="KW-1133">Transmembrane helix</keyword>
<comment type="caution">
    <text evidence="2">The sequence shown here is derived from an EMBL/GenBank/DDBJ whole genome shotgun (WGS) entry which is preliminary data.</text>
</comment>
<dbReference type="OrthoDB" id="5450521at2"/>
<dbReference type="RefSeq" id="WP_005991865.1">
    <property type="nucleotide sequence ID" value="NZ_AECZ01000005.1"/>
</dbReference>
<gene>
    <name evidence="2" type="ORF">DesfrDRAFT_1085</name>
</gene>
<dbReference type="EMBL" id="AECZ01000005">
    <property type="protein sequence ID" value="EFL52265.1"/>
    <property type="molecule type" value="Genomic_DNA"/>
</dbReference>
<dbReference type="eggNOG" id="COG2181">
    <property type="taxonomic scope" value="Bacteria"/>
</dbReference>
<sequence length="225" mass="25197">MFAFLTGPMLWLSFAIFVIGCAWRVVKYVRGLDWQLDRVPYGYYRELAVKGALKSIFHWLTPYGSRSWRLKPLYTAAFFLLHVGLVIVPLFLFAHVMLVSERFGLSWPTLPAGLADALTVLAMAAGVFILLRRFALPEVRIITTAHDLWVMAISLAPLLTGFVAAHQSGDHSGWLLAHIVTGEIWLVAIPFTKLSHVVLFFCSRAQIGVDFGVKRGGQRGRGIVW</sequence>
<feature type="transmembrane region" description="Helical" evidence="1">
    <location>
        <begin position="148"/>
        <end position="166"/>
    </location>
</feature>
<dbReference type="NCBIfam" id="NF045716">
    <property type="entry name" value="sulf_resp_HmcE"/>
    <property type="match status" value="1"/>
</dbReference>
<reference evidence="2 3" key="1">
    <citation type="submission" date="2010-08" db="EMBL/GenBank/DDBJ databases">
        <title>The draft genome of Desulfovibrio fructosovorans JJ.</title>
        <authorList>
            <consortium name="US DOE Joint Genome Institute (JGI-PGF)"/>
            <person name="Lucas S."/>
            <person name="Copeland A."/>
            <person name="Lapidus A."/>
            <person name="Cheng J.-F."/>
            <person name="Bruce D."/>
            <person name="Goodwin L."/>
            <person name="Pitluck S."/>
            <person name="Land M.L."/>
            <person name="Hauser L."/>
            <person name="Chang Y.-J."/>
            <person name="Jeffries C."/>
            <person name="Wall J.D."/>
            <person name="Stahl D.A."/>
            <person name="Arkin A.P."/>
            <person name="Dehal P."/>
            <person name="Stolyar S.M."/>
            <person name="Hazen T.C."/>
            <person name="Woyke T.J."/>
        </authorList>
    </citation>
    <scope>NUCLEOTIDE SEQUENCE [LARGE SCALE GENOMIC DNA]</scope>
    <source>
        <strain evidence="2 3">JJ</strain>
    </source>
</reference>
<evidence type="ECO:0000313" key="2">
    <source>
        <dbReference type="EMBL" id="EFL52265.1"/>
    </source>
</evidence>
<protein>
    <submittedName>
        <fullName evidence="2">HMC operon ORF 5 protein</fullName>
    </submittedName>
</protein>
<keyword evidence="1" id="KW-0472">Membrane</keyword>
<dbReference type="AlphaFoldDB" id="E1JTY6"/>
<dbReference type="SUPFAM" id="SSF103501">
    <property type="entry name" value="Respiratory nitrate reductase 1 gamma chain"/>
    <property type="match status" value="1"/>
</dbReference>
<keyword evidence="1" id="KW-0812">Transmembrane</keyword>
<dbReference type="Proteomes" id="UP000006250">
    <property type="component" value="Unassembled WGS sequence"/>
</dbReference>
<evidence type="ECO:0000313" key="3">
    <source>
        <dbReference type="Proteomes" id="UP000006250"/>
    </source>
</evidence>
<accession>E1JTY6</accession>
<feature type="transmembrane region" description="Helical" evidence="1">
    <location>
        <begin position="172"/>
        <end position="191"/>
    </location>
</feature>
<name>E1JTY6_SOLFR</name>
<keyword evidence="3" id="KW-1185">Reference proteome</keyword>
<proteinExistence type="predicted"/>